<dbReference type="HAMAP" id="MF_01844">
    <property type="entry name" value="NhaA"/>
    <property type="match status" value="1"/>
</dbReference>
<comment type="subcellular location">
    <subcellularLocation>
        <location evidence="1">Cell inner membrane</location>
        <topology evidence="1">Multi-pass membrane protein</topology>
    </subcellularLocation>
    <subcellularLocation>
        <location evidence="11">Cell membrane</location>
        <topology evidence="11">Multi-pass membrane protein</topology>
    </subcellularLocation>
</comment>
<keyword evidence="5 11" id="KW-0812">Transmembrane</keyword>
<keyword evidence="3 11" id="KW-0050">Antiport</keyword>
<evidence type="ECO:0000256" key="9">
    <source>
        <dbReference type="ARBA" id="ARBA00023136"/>
    </source>
</evidence>
<comment type="function">
    <text evidence="11">Na(+)/H(+) antiporter that extrudes sodium in exchange for external protons.</text>
</comment>
<evidence type="ECO:0000256" key="2">
    <source>
        <dbReference type="ARBA" id="ARBA00022448"/>
    </source>
</evidence>
<accession>A0ABP7G4A5</accession>
<name>A0ABP7G4A5_9ACTN</name>
<feature type="transmembrane region" description="Helical" evidence="11">
    <location>
        <begin position="55"/>
        <end position="75"/>
    </location>
</feature>
<dbReference type="Gene3D" id="1.20.1530.10">
    <property type="entry name" value="Na+/H+ antiporter like domain"/>
    <property type="match status" value="1"/>
</dbReference>
<dbReference type="PANTHER" id="PTHR30341">
    <property type="entry name" value="SODIUM ION/PROTON ANTIPORTER NHAA-RELATED"/>
    <property type="match status" value="1"/>
</dbReference>
<evidence type="ECO:0000256" key="7">
    <source>
        <dbReference type="ARBA" id="ARBA00023053"/>
    </source>
</evidence>
<evidence type="ECO:0000256" key="5">
    <source>
        <dbReference type="ARBA" id="ARBA00022692"/>
    </source>
</evidence>
<dbReference type="RefSeq" id="WP_345653960.1">
    <property type="nucleotide sequence ID" value="NZ_BAABEP010000066.1"/>
</dbReference>
<evidence type="ECO:0000256" key="1">
    <source>
        <dbReference type="ARBA" id="ARBA00004429"/>
    </source>
</evidence>
<dbReference type="PANTHER" id="PTHR30341:SF0">
    <property type="entry name" value="NA(+)_H(+) ANTIPORTER NHAA"/>
    <property type="match status" value="1"/>
</dbReference>
<feature type="transmembrane region" description="Helical" evidence="11">
    <location>
        <begin position="302"/>
        <end position="322"/>
    </location>
</feature>
<comment type="caution">
    <text evidence="12">The sequence shown here is derived from an EMBL/GenBank/DDBJ whole genome shotgun (WGS) entry which is preliminary data.</text>
</comment>
<keyword evidence="8 11" id="KW-0406">Ion transport</keyword>
<comment type="similarity">
    <text evidence="11">Belongs to the NhaA Na(+)/H(+) (TC 2.A.33) antiporter family.</text>
</comment>
<keyword evidence="10 11" id="KW-0739">Sodium transport</keyword>
<gene>
    <name evidence="11 12" type="primary">nhaA</name>
    <name evidence="12" type="ORF">GCM10023082_58270</name>
</gene>
<keyword evidence="7 11" id="KW-0915">Sodium</keyword>
<dbReference type="InterPro" id="IPR004670">
    <property type="entry name" value="NhaA"/>
</dbReference>
<sequence>MPALPRITAALRSDAVSGSLLIGAAVVALLWANSPLSSAYTSLSSAAFGPAVLGLHLSVREWAADGLLVVFFFVVGNELKQELVHGELRDPRRAALPIVAALGGVVVPAGVFLAVNVAAPGGAPGGWGIPMATDIAFALAVLAVAGRQLPPPLRTFLLTLATVDDVCAVVVIAFAYTTGLDPLALGLAAVGLAVFGWLQRGRGRAAARVRAAVPAWLLFGPLGVAIWALVHASGVHATIAGVAMGLLMRTEARGGEAFSPSHRAEEALRPLSSGVALPVFALFAAGVSLSGAGGFWASAVTWGVLAGLLVGKFAGILGASWLTARFTGAHLNPALGWADIAGIGVLGGIGFTVSLLVAELSYPGGARLTAAKGAILLASGAASLLSAVVLGRRGRHHRRLAARAAAGVAGSADGRP</sequence>
<feature type="transmembrane region" description="Helical" evidence="11">
    <location>
        <begin position="211"/>
        <end position="229"/>
    </location>
</feature>
<feature type="transmembrane region" description="Helical" evidence="11">
    <location>
        <begin position="156"/>
        <end position="176"/>
    </location>
</feature>
<feature type="transmembrane region" description="Helical" evidence="11">
    <location>
        <begin position="273"/>
        <end position="296"/>
    </location>
</feature>
<feature type="transmembrane region" description="Helical" evidence="11">
    <location>
        <begin position="334"/>
        <end position="358"/>
    </location>
</feature>
<keyword evidence="2 11" id="KW-0813">Transport</keyword>
<evidence type="ECO:0000256" key="8">
    <source>
        <dbReference type="ARBA" id="ARBA00023065"/>
    </source>
</evidence>
<evidence type="ECO:0000313" key="13">
    <source>
        <dbReference type="Proteomes" id="UP001499884"/>
    </source>
</evidence>
<dbReference type="NCBIfam" id="TIGR00773">
    <property type="entry name" value="NhaA"/>
    <property type="match status" value="1"/>
</dbReference>
<feature type="transmembrane region" description="Helical" evidence="11">
    <location>
        <begin position="370"/>
        <end position="390"/>
    </location>
</feature>
<feature type="transmembrane region" description="Helical" evidence="11">
    <location>
        <begin position="125"/>
        <end position="144"/>
    </location>
</feature>
<dbReference type="InterPro" id="IPR023171">
    <property type="entry name" value="Na/H_antiporter_dom_sf"/>
</dbReference>
<evidence type="ECO:0000313" key="12">
    <source>
        <dbReference type="EMBL" id="GAA3755325.1"/>
    </source>
</evidence>
<keyword evidence="6 11" id="KW-1133">Transmembrane helix</keyword>
<evidence type="ECO:0000256" key="11">
    <source>
        <dbReference type="HAMAP-Rule" id="MF_01844"/>
    </source>
</evidence>
<feature type="transmembrane region" description="Helical" evidence="11">
    <location>
        <begin position="182"/>
        <end position="199"/>
    </location>
</feature>
<keyword evidence="9 11" id="KW-0472">Membrane</keyword>
<evidence type="ECO:0000256" key="4">
    <source>
        <dbReference type="ARBA" id="ARBA00022475"/>
    </source>
</evidence>
<keyword evidence="4 11" id="KW-1003">Cell membrane</keyword>
<keyword evidence="13" id="KW-1185">Reference proteome</keyword>
<evidence type="ECO:0000256" key="10">
    <source>
        <dbReference type="ARBA" id="ARBA00023201"/>
    </source>
</evidence>
<dbReference type="EMBL" id="BAABEP010000066">
    <property type="protein sequence ID" value="GAA3755325.1"/>
    <property type="molecule type" value="Genomic_DNA"/>
</dbReference>
<reference evidence="13" key="1">
    <citation type="journal article" date="2019" name="Int. J. Syst. Evol. Microbiol.">
        <title>The Global Catalogue of Microorganisms (GCM) 10K type strain sequencing project: providing services to taxonomists for standard genome sequencing and annotation.</title>
        <authorList>
            <consortium name="The Broad Institute Genomics Platform"/>
            <consortium name="The Broad Institute Genome Sequencing Center for Infectious Disease"/>
            <person name="Wu L."/>
            <person name="Ma J."/>
        </authorList>
    </citation>
    <scope>NUCLEOTIDE SEQUENCE [LARGE SCALE GENOMIC DNA]</scope>
    <source>
        <strain evidence="13">JCM 30846</strain>
    </source>
</reference>
<dbReference type="Proteomes" id="UP001499884">
    <property type="component" value="Unassembled WGS sequence"/>
</dbReference>
<dbReference type="Pfam" id="PF06965">
    <property type="entry name" value="Na_H_antiport_1"/>
    <property type="match status" value="1"/>
</dbReference>
<evidence type="ECO:0000256" key="3">
    <source>
        <dbReference type="ARBA" id="ARBA00022449"/>
    </source>
</evidence>
<organism evidence="12 13">
    <name type="scientific">Streptomyces tremellae</name>
    <dbReference type="NCBI Taxonomy" id="1124239"/>
    <lineage>
        <taxon>Bacteria</taxon>
        <taxon>Bacillati</taxon>
        <taxon>Actinomycetota</taxon>
        <taxon>Actinomycetes</taxon>
        <taxon>Kitasatosporales</taxon>
        <taxon>Streptomycetaceae</taxon>
        <taxon>Streptomyces</taxon>
    </lineage>
</organism>
<evidence type="ECO:0000256" key="6">
    <source>
        <dbReference type="ARBA" id="ARBA00022989"/>
    </source>
</evidence>
<comment type="catalytic activity">
    <reaction evidence="11">
        <text>Na(+)(in) + 2 H(+)(out) = Na(+)(out) + 2 H(+)(in)</text>
        <dbReference type="Rhea" id="RHEA:29251"/>
        <dbReference type="ChEBI" id="CHEBI:15378"/>
        <dbReference type="ChEBI" id="CHEBI:29101"/>
    </reaction>
</comment>
<proteinExistence type="inferred from homology"/>
<feature type="transmembrane region" description="Helical" evidence="11">
    <location>
        <begin position="96"/>
        <end position="119"/>
    </location>
</feature>
<protein>
    <recommendedName>
        <fullName evidence="11">Na(+)/H(+) antiporter NhaA</fullName>
    </recommendedName>
    <alternativeName>
        <fullName evidence="11">Sodium/proton antiporter NhaA</fullName>
    </alternativeName>
</protein>